<dbReference type="RefSeq" id="WP_344997988.1">
    <property type="nucleotide sequence ID" value="NZ_BAABFR010000057.1"/>
</dbReference>
<dbReference type="Gene3D" id="3.30.360.10">
    <property type="entry name" value="Dihydrodipicolinate Reductase, domain 2"/>
    <property type="match status" value="1"/>
</dbReference>
<dbReference type="PANTHER" id="PTHR42840">
    <property type="entry name" value="NAD(P)-BINDING ROSSMANN-FOLD SUPERFAMILY PROTEIN-RELATED"/>
    <property type="match status" value="1"/>
</dbReference>
<evidence type="ECO:0000256" key="1">
    <source>
        <dbReference type="ARBA" id="ARBA00010928"/>
    </source>
</evidence>
<proteinExistence type="inferred from homology"/>
<dbReference type="NCBIfam" id="TIGR04380">
    <property type="entry name" value="myo_inos_iolG"/>
    <property type="match status" value="1"/>
</dbReference>
<dbReference type="Gene3D" id="3.40.50.720">
    <property type="entry name" value="NAD(P)-binding Rossmann-like Domain"/>
    <property type="match status" value="1"/>
</dbReference>
<name>A0ABP8JXR9_9ACTN</name>
<comment type="caution">
    <text evidence="5">The sequence shown here is derived from an EMBL/GenBank/DDBJ whole genome shotgun (WGS) entry which is preliminary data.</text>
</comment>
<dbReference type="InterPro" id="IPR055170">
    <property type="entry name" value="GFO_IDH_MocA-like_dom"/>
</dbReference>
<dbReference type="Proteomes" id="UP001500635">
    <property type="component" value="Unassembled WGS sequence"/>
</dbReference>
<comment type="similarity">
    <text evidence="1">Belongs to the Gfo/Idh/MocA family.</text>
</comment>
<protein>
    <submittedName>
        <fullName evidence="5">Inositol 2-dehydrogenase</fullName>
    </submittedName>
</protein>
<organism evidence="5 6">
    <name type="scientific">Tsukamurella soli</name>
    <dbReference type="NCBI Taxonomy" id="644556"/>
    <lineage>
        <taxon>Bacteria</taxon>
        <taxon>Bacillati</taxon>
        <taxon>Actinomycetota</taxon>
        <taxon>Actinomycetes</taxon>
        <taxon>Mycobacteriales</taxon>
        <taxon>Tsukamurellaceae</taxon>
        <taxon>Tsukamurella</taxon>
    </lineage>
</organism>
<sequence>MSNDKLRLALFGSGRIGQVHARSIAENPDIELVMIADPFIDGAQALAAKVGGRAVADPEEVFGEPDLDGVIVASPTPTHVDLMSRAAAHGLAVLCEKPIDLDIDTVLACREQIAAHSVPIMLGFNRRFDPSFASVRRQVADGEIGALEQLIITSRDPAPAPRDYIAASGGIFRDMTIHDLDIARFFVPDIIEVTAVGANVFSDDIRELDDFDSATVTLRGRDGQIVTITNSRHCAFGYDQRLEAFGATGMLSAGNVTATTVRRYDAAGTEQSGPFLPFFLERYAAAYRAELDAFARAIRTGEPCSPGFDDGVAALILADAAAESATTGKTVGVAQA</sequence>
<keyword evidence="2" id="KW-0560">Oxidoreductase</keyword>
<dbReference type="InterPro" id="IPR000683">
    <property type="entry name" value="Gfo/Idh/MocA-like_OxRdtase_N"/>
</dbReference>
<feature type="domain" description="Gfo/Idh/MocA-like oxidoreductase N-terminal" evidence="3">
    <location>
        <begin position="7"/>
        <end position="121"/>
    </location>
</feature>
<dbReference type="Pfam" id="PF22725">
    <property type="entry name" value="GFO_IDH_MocA_C3"/>
    <property type="match status" value="1"/>
</dbReference>
<gene>
    <name evidence="5" type="primary">iolG_2</name>
    <name evidence="5" type="ORF">GCM10023147_33170</name>
</gene>
<dbReference type="EMBL" id="BAABFR010000057">
    <property type="protein sequence ID" value="GAA4397653.1"/>
    <property type="molecule type" value="Genomic_DNA"/>
</dbReference>
<evidence type="ECO:0000259" key="3">
    <source>
        <dbReference type="Pfam" id="PF01408"/>
    </source>
</evidence>
<dbReference type="SUPFAM" id="SSF55347">
    <property type="entry name" value="Glyceraldehyde-3-phosphate dehydrogenase-like, C-terminal domain"/>
    <property type="match status" value="1"/>
</dbReference>
<dbReference type="InterPro" id="IPR030827">
    <property type="entry name" value="Myo_inos_IolG"/>
</dbReference>
<accession>A0ABP8JXR9</accession>
<evidence type="ECO:0000256" key="2">
    <source>
        <dbReference type="ARBA" id="ARBA00023002"/>
    </source>
</evidence>
<feature type="domain" description="GFO/IDH/MocA-like oxidoreductase" evidence="4">
    <location>
        <begin position="132"/>
        <end position="251"/>
    </location>
</feature>
<dbReference type="Pfam" id="PF01408">
    <property type="entry name" value="GFO_IDH_MocA"/>
    <property type="match status" value="1"/>
</dbReference>
<keyword evidence="6" id="KW-1185">Reference proteome</keyword>
<dbReference type="PANTHER" id="PTHR42840:SF3">
    <property type="entry name" value="BINDING ROSSMANN FOLD OXIDOREDUCTASE, PUTATIVE (AFU_ORTHOLOGUE AFUA_2G10240)-RELATED"/>
    <property type="match status" value="1"/>
</dbReference>
<evidence type="ECO:0000313" key="5">
    <source>
        <dbReference type="EMBL" id="GAA4397653.1"/>
    </source>
</evidence>
<evidence type="ECO:0000313" key="6">
    <source>
        <dbReference type="Proteomes" id="UP001500635"/>
    </source>
</evidence>
<evidence type="ECO:0000259" key="4">
    <source>
        <dbReference type="Pfam" id="PF22725"/>
    </source>
</evidence>
<dbReference type="InterPro" id="IPR036291">
    <property type="entry name" value="NAD(P)-bd_dom_sf"/>
</dbReference>
<dbReference type="SUPFAM" id="SSF51735">
    <property type="entry name" value="NAD(P)-binding Rossmann-fold domains"/>
    <property type="match status" value="1"/>
</dbReference>
<reference evidence="6" key="1">
    <citation type="journal article" date="2019" name="Int. J. Syst. Evol. Microbiol.">
        <title>The Global Catalogue of Microorganisms (GCM) 10K type strain sequencing project: providing services to taxonomists for standard genome sequencing and annotation.</title>
        <authorList>
            <consortium name="The Broad Institute Genomics Platform"/>
            <consortium name="The Broad Institute Genome Sequencing Center for Infectious Disease"/>
            <person name="Wu L."/>
            <person name="Ma J."/>
        </authorList>
    </citation>
    <scope>NUCLEOTIDE SEQUENCE [LARGE SCALE GENOMIC DNA]</scope>
    <source>
        <strain evidence="6">JCM 17688</strain>
    </source>
</reference>